<sequence>MAFRENEEHRESLEEHQESLVDGNDSATVGDHDVSMEGGEDSPRNNTVPRSLPIYETQLMINRLNPNNELDEEPSPRPEWLEKHYDLAFKEFTERFGRFCTMPKKYIRLDENYKLNAIESFHASGINCNPNVNLRDGKERGEIDVKGRTGEGVVARGLRRPVIKADDGSGFQVGFFQLTLVSECDRGTLIEDMMHMCCQGGFCQMDDIFRDNIAIFGAYLENPPDLNLGLIEDWGTDESVPSRIVTPDFSRSLDDPAEP</sequence>
<evidence type="ECO:0000256" key="1">
    <source>
        <dbReference type="SAM" id="MobiDB-lite"/>
    </source>
</evidence>
<evidence type="ECO:0000313" key="3">
    <source>
        <dbReference type="WBParaSite" id="L893_g1371.t1"/>
    </source>
</evidence>
<feature type="region of interest" description="Disordered" evidence="1">
    <location>
        <begin position="1"/>
        <end position="50"/>
    </location>
</feature>
<dbReference type="AlphaFoldDB" id="A0A1I7Y8G7"/>
<organism evidence="2 3">
    <name type="scientific">Steinernema glaseri</name>
    <dbReference type="NCBI Taxonomy" id="37863"/>
    <lineage>
        <taxon>Eukaryota</taxon>
        <taxon>Metazoa</taxon>
        <taxon>Ecdysozoa</taxon>
        <taxon>Nematoda</taxon>
        <taxon>Chromadorea</taxon>
        <taxon>Rhabditida</taxon>
        <taxon>Tylenchina</taxon>
        <taxon>Panagrolaimomorpha</taxon>
        <taxon>Strongyloidoidea</taxon>
        <taxon>Steinernematidae</taxon>
        <taxon>Steinernema</taxon>
    </lineage>
</organism>
<proteinExistence type="predicted"/>
<protein>
    <submittedName>
        <fullName evidence="3">Retrotransposon protein</fullName>
    </submittedName>
</protein>
<feature type="compositionally biased region" description="Basic and acidic residues" evidence="1">
    <location>
        <begin position="1"/>
        <end position="19"/>
    </location>
</feature>
<evidence type="ECO:0000313" key="2">
    <source>
        <dbReference type="Proteomes" id="UP000095287"/>
    </source>
</evidence>
<keyword evidence="2" id="KW-1185">Reference proteome</keyword>
<reference evidence="3" key="1">
    <citation type="submission" date="2016-11" db="UniProtKB">
        <authorList>
            <consortium name="WormBaseParasite"/>
        </authorList>
    </citation>
    <scope>IDENTIFICATION</scope>
</reference>
<accession>A0A1I7Y8G7</accession>
<dbReference type="Proteomes" id="UP000095287">
    <property type="component" value="Unplaced"/>
</dbReference>
<name>A0A1I7Y8G7_9BILA</name>
<dbReference type="WBParaSite" id="L893_g1371.t1">
    <property type="protein sequence ID" value="L893_g1371.t1"/>
    <property type="gene ID" value="L893_g1371"/>
</dbReference>